<comment type="caution">
    <text evidence="1">The sequence shown here is derived from an EMBL/GenBank/DDBJ whole genome shotgun (WGS) entry which is preliminary data.</text>
</comment>
<dbReference type="Pfam" id="PF01828">
    <property type="entry name" value="Peptidase_A4"/>
    <property type="match status" value="1"/>
</dbReference>
<proteinExistence type="predicted"/>
<dbReference type="Proteomes" id="UP000242699">
    <property type="component" value="Unassembled WGS sequence"/>
</dbReference>
<dbReference type="SUPFAM" id="SSF49899">
    <property type="entry name" value="Concanavalin A-like lectins/glucanases"/>
    <property type="match status" value="1"/>
</dbReference>
<evidence type="ECO:0000313" key="1">
    <source>
        <dbReference type="EMBL" id="PSR24324.1"/>
    </source>
</evidence>
<dbReference type="GO" id="GO:0006508">
    <property type="term" value="P:proteolysis"/>
    <property type="evidence" value="ECO:0007669"/>
    <property type="project" value="InterPro"/>
</dbReference>
<dbReference type="GO" id="GO:0070007">
    <property type="term" value="F:glutamic-type endopeptidase activity"/>
    <property type="evidence" value="ECO:0007669"/>
    <property type="project" value="InterPro"/>
</dbReference>
<dbReference type="EMBL" id="PXYT01000082">
    <property type="protein sequence ID" value="PSR24324.1"/>
    <property type="molecule type" value="Genomic_DNA"/>
</dbReference>
<accession>A0A2T2WQ18</accession>
<protein>
    <submittedName>
        <fullName evidence="1">Uncharacterized protein</fullName>
    </submittedName>
</protein>
<reference evidence="1 2" key="1">
    <citation type="journal article" date="2014" name="BMC Genomics">
        <title>Comparison of environmental and isolate Sulfobacillus genomes reveals diverse carbon, sulfur, nitrogen, and hydrogen metabolisms.</title>
        <authorList>
            <person name="Justice N.B."/>
            <person name="Norman A."/>
            <person name="Brown C.T."/>
            <person name="Singh A."/>
            <person name="Thomas B.C."/>
            <person name="Banfield J.F."/>
        </authorList>
    </citation>
    <scope>NUCLEOTIDE SEQUENCE [LARGE SCALE GENOMIC DNA]</scope>
    <source>
        <strain evidence="1">AMDSBA1</strain>
    </source>
</reference>
<dbReference type="InterPro" id="IPR013320">
    <property type="entry name" value="ConA-like_dom_sf"/>
</dbReference>
<dbReference type="InterPro" id="IPR000250">
    <property type="entry name" value="Peptidase_G1"/>
</dbReference>
<dbReference type="Gene3D" id="2.60.120.700">
    <property type="entry name" value="Peptidase G1"/>
    <property type="match status" value="1"/>
</dbReference>
<dbReference type="AlphaFoldDB" id="A0A2T2WQ18"/>
<name>A0A2T2WQ18_9FIRM</name>
<sequence length="359" mass="38970">MHPNFYNDIVTDSNKKLKRGNSYASHIYLRIFSSGSKYYDRGGFGDAPTTFAASTLNSASFSIRSVKVAPKPPAGFNPVTASNKALEHYGFPTRPTHLARLKAWTAAVFHAKHEVAPNPILGRQYIGRPRSQTFGLSGTSYGEWAGYTDIGSDGGNIKHDNTYANWDVSSIPGDSSYANSEWETDPTVGFWTGIGGATSNSDSIIHAGTADIATTIPQYRCWTEDYPDDPVYEGPVINPEDEVFVEVTYNGDGTTSYFLENTSTGNYSSFTNSTPYYDDTSADFVAEVKGAYLPDFYSTEFTNCSTMWSNGTASGNFDDQAYEKVIMTNSGTSGGTIMAEPGGVNTGNDGFAVDWINYA</sequence>
<evidence type="ECO:0000313" key="2">
    <source>
        <dbReference type="Proteomes" id="UP000242699"/>
    </source>
</evidence>
<organism evidence="1 2">
    <name type="scientific">Sulfobacillus benefaciens</name>
    <dbReference type="NCBI Taxonomy" id="453960"/>
    <lineage>
        <taxon>Bacteria</taxon>
        <taxon>Bacillati</taxon>
        <taxon>Bacillota</taxon>
        <taxon>Clostridia</taxon>
        <taxon>Eubacteriales</taxon>
        <taxon>Clostridiales Family XVII. Incertae Sedis</taxon>
        <taxon>Sulfobacillus</taxon>
    </lineage>
</organism>
<gene>
    <name evidence="1" type="ORF">C7B43_19255</name>
</gene>
<dbReference type="InterPro" id="IPR038656">
    <property type="entry name" value="Peptidase_G1_sf"/>
</dbReference>